<dbReference type="EMBL" id="JACEGQ020000006">
    <property type="protein sequence ID" value="KAH8505956.1"/>
    <property type="molecule type" value="Genomic_DNA"/>
</dbReference>
<dbReference type="InterPro" id="IPR009075">
    <property type="entry name" value="AcylCo_DH/oxidase_C"/>
</dbReference>
<gene>
    <name evidence="3" type="ORF">H0E87_012970</name>
</gene>
<accession>A0A8T2YLW6</accession>
<name>A0A8T2YLW6_POPDE</name>
<feature type="non-terminal residue" evidence="3">
    <location>
        <position position="157"/>
    </location>
</feature>
<organism evidence="3 4">
    <name type="scientific">Populus deltoides</name>
    <name type="common">Eastern poplar</name>
    <name type="synonym">Eastern cottonwood</name>
    <dbReference type="NCBI Taxonomy" id="3696"/>
    <lineage>
        <taxon>Eukaryota</taxon>
        <taxon>Viridiplantae</taxon>
        <taxon>Streptophyta</taxon>
        <taxon>Embryophyta</taxon>
        <taxon>Tracheophyta</taxon>
        <taxon>Spermatophyta</taxon>
        <taxon>Magnoliopsida</taxon>
        <taxon>eudicotyledons</taxon>
        <taxon>Gunneridae</taxon>
        <taxon>Pentapetalae</taxon>
        <taxon>rosids</taxon>
        <taxon>fabids</taxon>
        <taxon>Malpighiales</taxon>
        <taxon>Salicaceae</taxon>
        <taxon>Saliceae</taxon>
        <taxon>Populus</taxon>
    </lineage>
</organism>
<dbReference type="PANTHER" id="PTHR43188:SF1">
    <property type="entry name" value="ACYL-COA DEHYDROGENASE"/>
    <property type="match status" value="1"/>
</dbReference>
<keyword evidence="1" id="KW-0285">Flavoprotein</keyword>
<evidence type="ECO:0000259" key="2">
    <source>
        <dbReference type="Pfam" id="PF00441"/>
    </source>
</evidence>
<dbReference type="Pfam" id="PF00441">
    <property type="entry name" value="Acyl-CoA_dh_1"/>
    <property type="match status" value="1"/>
</dbReference>
<dbReference type="InterPro" id="IPR045008">
    <property type="entry name" value="ACX4-like"/>
</dbReference>
<dbReference type="Gene3D" id="1.20.140.10">
    <property type="entry name" value="Butyryl-CoA Dehydrogenase, subunit A, domain 3"/>
    <property type="match status" value="1"/>
</dbReference>
<dbReference type="PROSITE" id="PS00073">
    <property type="entry name" value="ACYL_COA_DH_2"/>
    <property type="match status" value="1"/>
</dbReference>
<comment type="caution">
    <text evidence="3">The sequence shown here is derived from an EMBL/GenBank/DDBJ whole genome shotgun (WGS) entry which is preliminary data.</text>
</comment>
<keyword evidence="4" id="KW-1185">Reference proteome</keyword>
<dbReference type="Proteomes" id="UP000807159">
    <property type="component" value="Chromosome 6"/>
</dbReference>
<feature type="domain" description="Acyl-CoA dehydrogenase/oxidase C-terminal" evidence="2">
    <location>
        <begin position="2"/>
        <end position="140"/>
    </location>
</feature>
<proteinExistence type="predicted"/>
<protein>
    <recommendedName>
        <fullName evidence="2">Acyl-CoA dehydrogenase/oxidase C-terminal domain-containing protein</fullName>
    </recommendedName>
</protein>
<dbReference type="AlphaFoldDB" id="A0A8T2YLW6"/>
<dbReference type="InterPro" id="IPR036250">
    <property type="entry name" value="AcylCo_DH-like_C"/>
</dbReference>
<dbReference type="GO" id="GO:0005777">
    <property type="term" value="C:peroxisome"/>
    <property type="evidence" value="ECO:0007669"/>
    <property type="project" value="TreeGrafter"/>
</dbReference>
<dbReference type="PANTHER" id="PTHR43188">
    <property type="entry name" value="ACYL-COENZYME A OXIDASE"/>
    <property type="match status" value="1"/>
</dbReference>
<dbReference type="GO" id="GO:0006635">
    <property type="term" value="P:fatty acid beta-oxidation"/>
    <property type="evidence" value="ECO:0007669"/>
    <property type="project" value="InterPro"/>
</dbReference>
<dbReference type="InterPro" id="IPR006089">
    <property type="entry name" value="Acyl-CoA_DH_CS"/>
</dbReference>
<sequence length="157" mass="17468">VLAVSRVMVAWQPIGISMGVYDMCHRYLKERKQFGAPLAAFQINQQKLVHMLGNVQAMVLVGWRLCKLYEKEKMTPGQASLAKAWISLKARETASIGRELLGGNGILADFLVAKALCDLEPIYTYEGTYDINSLITGREITGLASFKPAMLSKRSRM</sequence>
<dbReference type="FunFam" id="1.20.140.10:FF:000021">
    <property type="entry name" value="Acyl-coenzyme A oxidase 4, peroxisomal"/>
    <property type="match status" value="1"/>
</dbReference>
<evidence type="ECO:0000313" key="4">
    <source>
        <dbReference type="Proteomes" id="UP000807159"/>
    </source>
</evidence>
<reference evidence="3" key="1">
    <citation type="journal article" date="2021" name="J. Hered.">
        <title>Genome Assembly of Salicaceae Populus deltoides (Eastern Cottonwood) I-69 Based on Nanopore Sequencing and Hi-C Technologies.</title>
        <authorList>
            <person name="Bai S."/>
            <person name="Wu H."/>
            <person name="Zhang J."/>
            <person name="Pan Z."/>
            <person name="Zhao W."/>
            <person name="Li Z."/>
            <person name="Tong C."/>
        </authorList>
    </citation>
    <scope>NUCLEOTIDE SEQUENCE</scope>
    <source>
        <tissue evidence="3">Leaf</tissue>
    </source>
</reference>
<dbReference type="GO" id="GO:0003995">
    <property type="term" value="F:acyl-CoA dehydrogenase activity"/>
    <property type="evidence" value="ECO:0007669"/>
    <property type="project" value="InterPro"/>
</dbReference>
<evidence type="ECO:0000313" key="3">
    <source>
        <dbReference type="EMBL" id="KAH8505956.1"/>
    </source>
</evidence>
<evidence type="ECO:0000256" key="1">
    <source>
        <dbReference type="ARBA" id="ARBA00022630"/>
    </source>
</evidence>
<dbReference type="SUPFAM" id="SSF47203">
    <property type="entry name" value="Acyl-CoA dehydrogenase C-terminal domain-like"/>
    <property type="match status" value="1"/>
</dbReference>